<dbReference type="AlphaFoldDB" id="A0AAD3HS97"/>
<proteinExistence type="predicted"/>
<reference evidence="2 3" key="1">
    <citation type="journal article" date="2021" name="Sci. Rep.">
        <title>Genome sequencing of the multicellular alga Astrephomene provides insights into convergent evolution of germ-soma differentiation.</title>
        <authorList>
            <person name="Yamashita S."/>
            <person name="Yamamoto K."/>
            <person name="Matsuzaki R."/>
            <person name="Suzuki S."/>
            <person name="Yamaguchi H."/>
            <person name="Hirooka S."/>
            <person name="Minakuchi Y."/>
            <person name="Miyagishima S."/>
            <person name="Kawachi M."/>
            <person name="Toyoda A."/>
            <person name="Nozaki H."/>
        </authorList>
    </citation>
    <scope>NUCLEOTIDE SEQUENCE [LARGE SCALE GENOMIC DNA]</scope>
    <source>
        <strain evidence="2 3">NIES-4017</strain>
    </source>
</reference>
<keyword evidence="1" id="KW-0732">Signal</keyword>
<protein>
    <submittedName>
        <fullName evidence="2">Uncharacterized protein</fullName>
    </submittedName>
</protein>
<feature type="chain" id="PRO_5042049428" evidence="1">
    <location>
        <begin position="34"/>
        <end position="105"/>
    </location>
</feature>
<dbReference type="Proteomes" id="UP001054857">
    <property type="component" value="Unassembled WGS sequence"/>
</dbReference>
<name>A0AAD3HS97_9CHLO</name>
<comment type="caution">
    <text evidence="2">The sequence shown here is derived from an EMBL/GenBank/DDBJ whole genome shotgun (WGS) entry which is preliminary data.</text>
</comment>
<evidence type="ECO:0000313" key="2">
    <source>
        <dbReference type="EMBL" id="GFR51007.1"/>
    </source>
</evidence>
<feature type="signal peptide" evidence="1">
    <location>
        <begin position="1"/>
        <end position="33"/>
    </location>
</feature>
<accession>A0AAD3HS97</accession>
<keyword evidence="3" id="KW-1185">Reference proteome</keyword>
<dbReference type="EMBL" id="BMAR01000043">
    <property type="protein sequence ID" value="GFR51007.1"/>
    <property type="molecule type" value="Genomic_DNA"/>
</dbReference>
<gene>
    <name evidence="2" type="ORF">Agub_g13333</name>
</gene>
<sequence>MARRTGHGAPLLLMAAVLASFVVLLLPLAAADAERSLKEASVSLPSDAGYDGGRELLQRRRRSKGRGLLEIVAELIADSAADGPGRALLEDENADWARWVTSRTG</sequence>
<evidence type="ECO:0000256" key="1">
    <source>
        <dbReference type="SAM" id="SignalP"/>
    </source>
</evidence>
<evidence type="ECO:0000313" key="3">
    <source>
        <dbReference type="Proteomes" id="UP001054857"/>
    </source>
</evidence>
<organism evidence="2 3">
    <name type="scientific">Astrephomene gubernaculifera</name>
    <dbReference type="NCBI Taxonomy" id="47775"/>
    <lineage>
        <taxon>Eukaryota</taxon>
        <taxon>Viridiplantae</taxon>
        <taxon>Chlorophyta</taxon>
        <taxon>core chlorophytes</taxon>
        <taxon>Chlorophyceae</taxon>
        <taxon>CS clade</taxon>
        <taxon>Chlamydomonadales</taxon>
        <taxon>Astrephomenaceae</taxon>
        <taxon>Astrephomene</taxon>
    </lineage>
</organism>